<dbReference type="Proteomes" id="UP001151309">
    <property type="component" value="Unassembled WGS sequence"/>
</dbReference>
<dbReference type="AlphaFoldDB" id="A0A9X3HMU3"/>
<accession>A0A9X3HMU3</accession>
<dbReference type="EMBL" id="JAPZLT010000001">
    <property type="protein sequence ID" value="MCZ7908336.1"/>
    <property type="molecule type" value="Genomic_DNA"/>
</dbReference>
<reference evidence="1" key="1">
    <citation type="submission" date="2022-12" db="EMBL/GenBank/DDBJ databases">
        <title>Draft genome sequences of 22 rhizogenic Agrobacterium biovar 1 strains, the causative agent of hairy root disease.</title>
        <authorList>
            <person name="Kim N."/>
            <person name="Vargas P."/>
            <person name="Rediers H."/>
        </authorList>
    </citation>
    <scope>NUCLEOTIDE SEQUENCE</scope>
    <source>
        <strain evidence="1">ST07.17.026</strain>
    </source>
</reference>
<sequence>MSTEALTNVINRLDHMKRYWEEANSDYFKPDRFLIALQGCITTSRTVTFILQSNKASFPDFEKWYATYQEKWSQDPIMAWARDARNAIEKRGDLETLSQVKSRIVASYMGGPETEWLSQDLFSSPIAMLLKVPSKFRNIPQVREHGTLVIERRWIDKQLPETEVLEALTHVYLEFVDLLTDLHHRLGVELPRMLADRVPLSMRPLVMDRAIYISIKDGSEAGFRFHYKEQEVDTRALRKRYGRDANWEKLSSVGNFKELCDVVFAQARILMLRDGYHHSFAIMVSKLRLWRVIGINHPDRASRYVLMRDLAELAKVIDADGIIVIGEAWTARGKDVPPSGYAVDAQNRGEALTMHAAEAAGQTYSYNAAIIRKKKKKHKVKALGPTEQRQDGFQFIMAPFQIAWGCLDHEKLKKAEDDIDRIMAKLPEEAAE</sequence>
<keyword evidence="2" id="KW-1185">Reference proteome</keyword>
<organism evidence="1 2">
    <name type="scientific">Agrobacterium leguminum</name>
    <dbReference type="NCBI Taxonomy" id="2792015"/>
    <lineage>
        <taxon>Bacteria</taxon>
        <taxon>Pseudomonadati</taxon>
        <taxon>Pseudomonadota</taxon>
        <taxon>Alphaproteobacteria</taxon>
        <taxon>Hyphomicrobiales</taxon>
        <taxon>Rhizobiaceae</taxon>
        <taxon>Rhizobium/Agrobacterium group</taxon>
        <taxon>Agrobacterium</taxon>
    </lineage>
</organism>
<evidence type="ECO:0000313" key="2">
    <source>
        <dbReference type="Proteomes" id="UP001151309"/>
    </source>
</evidence>
<comment type="caution">
    <text evidence="1">The sequence shown here is derived from an EMBL/GenBank/DDBJ whole genome shotgun (WGS) entry which is preliminary data.</text>
</comment>
<name>A0A9X3HMU3_9HYPH</name>
<gene>
    <name evidence="1" type="ORF">O9X94_03360</name>
</gene>
<dbReference type="RefSeq" id="WP_269830587.1">
    <property type="nucleotide sequence ID" value="NZ_JAPZLT010000001.1"/>
</dbReference>
<proteinExistence type="predicted"/>
<protein>
    <submittedName>
        <fullName evidence="1">Uncharacterized protein</fullName>
    </submittedName>
</protein>
<evidence type="ECO:0000313" key="1">
    <source>
        <dbReference type="EMBL" id="MCZ7908336.1"/>
    </source>
</evidence>